<dbReference type="RefSeq" id="WP_161482433.1">
    <property type="nucleotide sequence ID" value="NZ_WXEW01000008.1"/>
</dbReference>
<dbReference type="EMBL" id="WXEW01000008">
    <property type="protein sequence ID" value="NAS25339.1"/>
    <property type="molecule type" value="Genomic_DNA"/>
</dbReference>
<accession>A0A7C9JYF4</accession>
<organism evidence="1 2">
    <name type="scientific">Herbidospora solisilvae</name>
    <dbReference type="NCBI Taxonomy" id="2696284"/>
    <lineage>
        <taxon>Bacteria</taxon>
        <taxon>Bacillati</taxon>
        <taxon>Actinomycetota</taxon>
        <taxon>Actinomycetes</taxon>
        <taxon>Streptosporangiales</taxon>
        <taxon>Streptosporangiaceae</taxon>
        <taxon>Herbidospora</taxon>
    </lineage>
</organism>
<reference evidence="1 2" key="1">
    <citation type="submission" date="2020-01" db="EMBL/GenBank/DDBJ databases">
        <title>Herbidospora sp. NEAU-GS84 nov., a novel actinomycete isolated from soil.</title>
        <authorList>
            <person name="Han L."/>
        </authorList>
    </citation>
    <scope>NUCLEOTIDE SEQUENCE [LARGE SCALE GENOMIC DNA]</scope>
    <source>
        <strain evidence="1 2">NEAU-GS84</strain>
    </source>
</reference>
<proteinExistence type="predicted"/>
<keyword evidence="2" id="KW-1185">Reference proteome</keyword>
<evidence type="ECO:0000313" key="1">
    <source>
        <dbReference type="EMBL" id="NAS25339.1"/>
    </source>
</evidence>
<dbReference type="AlphaFoldDB" id="A0A7C9JYF4"/>
<evidence type="ECO:0000313" key="2">
    <source>
        <dbReference type="Proteomes" id="UP000479526"/>
    </source>
</evidence>
<protein>
    <submittedName>
        <fullName evidence="1">Uncharacterized protein</fullName>
    </submittedName>
</protein>
<name>A0A7C9JYF4_9ACTN</name>
<dbReference type="Proteomes" id="UP000479526">
    <property type="component" value="Unassembled WGS sequence"/>
</dbReference>
<sequence>MIEEGIRTVQLELYVEDCSMVHLLEQDGGQSPNPARRFGDIEIREGVVDLVINTQWGDDIPFTVTVADRDPGAGLDDYEDITEIDYYSPSGKLVMAGFSFDWDEEKAPALPPLPAGPGNYRLRYHVRGADWESCLEGDHYLQIWPSEPAEPKVVKATSHYYKHLVSKV</sequence>
<comment type="caution">
    <text evidence="1">The sequence shown here is derived from an EMBL/GenBank/DDBJ whole genome shotgun (WGS) entry which is preliminary data.</text>
</comment>
<gene>
    <name evidence="1" type="ORF">GT755_27100</name>
</gene>